<feature type="transmembrane region" description="Helical" evidence="1">
    <location>
        <begin position="95"/>
        <end position="116"/>
    </location>
</feature>
<keyword evidence="1" id="KW-0812">Transmembrane</keyword>
<dbReference type="SUPFAM" id="SSF103481">
    <property type="entry name" value="Multidrug resistance efflux transporter EmrE"/>
    <property type="match status" value="2"/>
</dbReference>
<feature type="transmembrane region" description="Helical" evidence="1">
    <location>
        <begin position="265"/>
        <end position="283"/>
    </location>
</feature>
<dbReference type="PATRIC" id="fig|458.5.peg.543"/>
<dbReference type="GO" id="GO:0016020">
    <property type="term" value="C:membrane"/>
    <property type="evidence" value="ECO:0007669"/>
    <property type="project" value="InterPro"/>
</dbReference>
<feature type="transmembrane region" description="Helical" evidence="1">
    <location>
        <begin position="209"/>
        <end position="229"/>
    </location>
</feature>
<keyword evidence="1" id="KW-1133">Transmembrane helix</keyword>
<feature type="transmembrane region" description="Helical" evidence="1">
    <location>
        <begin position="180"/>
        <end position="197"/>
    </location>
</feature>
<keyword evidence="1" id="KW-0472">Membrane</keyword>
<keyword evidence="4" id="KW-1185">Reference proteome</keyword>
<name>A0A0W0XYE6_9GAMM</name>
<sequence length="287" mass="31747">MYSRSKGILYCLLSGLFFGLIGYFGINVIHEHISVYTMLFWRFMVAGLFIALIMLWQRDGLKLTRRDFLTILGHGIFFYGACSILYFIAANHIGSGLAMVVFFTYPALVMLINKLVYKLPFNLIYCVSLLIIFSGMVFLVQGGQFNFNPLGLVLSILSALLYAFYILASKKSRVSPLPSTLILCLGCMIISLITALLDRSFTLPETLSVWSNILGIGILCTALPILLLLNGLKLISSTQASILSVLEPVFVVIFGILLLGEQVSLLQMIGVSIILLGSLLSLLNERH</sequence>
<feature type="transmembrane region" description="Helical" evidence="1">
    <location>
        <begin position="38"/>
        <end position="56"/>
    </location>
</feature>
<dbReference type="AlphaFoldDB" id="A0A0W0XYE6"/>
<accession>A0A0W0XYE6</accession>
<feature type="transmembrane region" description="Helical" evidence="1">
    <location>
        <begin position="123"/>
        <end position="141"/>
    </location>
</feature>
<protein>
    <submittedName>
        <fullName evidence="3">Integral membrane protein</fullName>
    </submittedName>
</protein>
<evidence type="ECO:0000313" key="3">
    <source>
        <dbReference type="EMBL" id="KTD49426.1"/>
    </source>
</evidence>
<dbReference type="PANTHER" id="PTHR22911:SF137">
    <property type="entry name" value="SOLUTE CARRIER FAMILY 35 MEMBER G2-RELATED"/>
    <property type="match status" value="1"/>
</dbReference>
<evidence type="ECO:0000259" key="2">
    <source>
        <dbReference type="Pfam" id="PF00892"/>
    </source>
</evidence>
<organism evidence="3 4">
    <name type="scientific">Legionella rubrilucens</name>
    <dbReference type="NCBI Taxonomy" id="458"/>
    <lineage>
        <taxon>Bacteria</taxon>
        <taxon>Pseudomonadati</taxon>
        <taxon>Pseudomonadota</taxon>
        <taxon>Gammaproteobacteria</taxon>
        <taxon>Legionellales</taxon>
        <taxon>Legionellaceae</taxon>
        <taxon>Legionella</taxon>
    </lineage>
</organism>
<dbReference type="InterPro" id="IPR037185">
    <property type="entry name" value="EmrE-like"/>
</dbReference>
<gene>
    <name evidence="3" type="ORF">Lrub_0525</name>
</gene>
<proteinExistence type="predicted"/>
<evidence type="ECO:0000256" key="1">
    <source>
        <dbReference type="SAM" id="Phobius"/>
    </source>
</evidence>
<dbReference type="Pfam" id="PF00892">
    <property type="entry name" value="EamA"/>
    <property type="match status" value="2"/>
</dbReference>
<dbReference type="EMBL" id="LNYT01000006">
    <property type="protein sequence ID" value="KTD49426.1"/>
    <property type="molecule type" value="Genomic_DNA"/>
</dbReference>
<feature type="domain" description="EamA" evidence="2">
    <location>
        <begin position="6"/>
        <end position="140"/>
    </location>
</feature>
<dbReference type="STRING" id="458.Lrub_0525"/>
<reference evidence="3 4" key="1">
    <citation type="submission" date="2015-11" db="EMBL/GenBank/DDBJ databases">
        <title>Genomic analysis of 38 Legionella species identifies large and diverse effector repertoires.</title>
        <authorList>
            <person name="Burstein D."/>
            <person name="Amaro F."/>
            <person name="Zusman T."/>
            <person name="Lifshitz Z."/>
            <person name="Cohen O."/>
            <person name="Gilbert J.A."/>
            <person name="Pupko T."/>
            <person name="Shuman H.A."/>
            <person name="Segal G."/>
        </authorList>
    </citation>
    <scope>NUCLEOTIDE SEQUENCE [LARGE SCALE GENOMIC DNA]</scope>
    <source>
        <strain evidence="3 4">WA-270A-C2</strain>
    </source>
</reference>
<feature type="transmembrane region" description="Helical" evidence="1">
    <location>
        <begin position="68"/>
        <end position="89"/>
    </location>
</feature>
<comment type="caution">
    <text evidence="3">The sequence shown here is derived from an EMBL/GenBank/DDBJ whole genome shotgun (WGS) entry which is preliminary data.</text>
</comment>
<feature type="transmembrane region" description="Helical" evidence="1">
    <location>
        <begin position="147"/>
        <end position="168"/>
    </location>
</feature>
<dbReference type="InterPro" id="IPR000620">
    <property type="entry name" value="EamA_dom"/>
</dbReference>
<feature type="transmembrane region" description="Helical" evidence="1">
    <location>
        <begin position="241"/>
        <end position="259"/>
    </location>
</feature>
<dbReference type="Proteomes" id="UP000054608">
    <property type="component" value="Unassembled WGS sequence"/>
</dbReference>
<feature type="transmembrane region" description="Helical" evidence="1">
    <location>
        <begin position="7"/>
        <end position="26"/>
    </location>
</feature>
<evidence type="ECO:0000313" key="4">
    <source>
        <dbReference type="Proteomes" id="UP000054608"/>
    </source>
</evidence>
<dbReference type="PANTHER" id="PTHR22911">
    <property type="entry name" value="ACYL-MALONYL CONDENSING ENZYME-RELATED"/>
    <property type="match status" value="1"/>
</dbReference>
<feature type="domain" description="EamA" evidence="2">
    <location>
        <begin position="150"/>
        <end position="282"/>
    </location>
</feature>